<dbReference type="AlphaFoldDB" id="A0A927D8Z0"/>
<comment type="similarity">
    <text evidence="9">Belongs to the SUA5 family. TsaC subfamily.</text>
</comment>
<dbReference type="EMBL" id="JACXTN010000001">
    <property type="protein sequence ID" value="MBD3709718.1"/>
    <property type="molecule type" value="Genomic_DNA"/>
</dbReference>
<keyword evidence="4 9" id="KW-0819">tRNA processing</keyword>
<dbReference type="PANTHER" id="PTHR17490">
    <property type="entry name" value="SUA5"/>
    <property type="match status" value="1"/>
</dbReference>
<dbReference type="NCBIfam" id="NF007919">
    <property type="entry name" value="PRK10634.1"/>
    <property type="match status" value="1"/>
</dbReference>
<comment type="catalytic activity">
    <reaction evidence="8 9">
        <text>L-threonine + hydrogencarbonate + ATP = L-threonylcarbamoyladenylate + diphosphate + H2O</text>
        <dbReference type="Rhea" id="RHEA:36407"/>
        <dbReference type="ChEBI" id="CHEBI:15377"/>
        <dbReference type="ChEBI" id="CHEBI:17544"/>
        <dbReference type="ChEBI" id="CHEBI:30616"/>
        <dbReference type="ChEBI" id="CHEBI:33019"/>
        <dbReference type="ChEBI" id="CHEBI:57926"/>
        <dbReference type="ChEBI" id="CHEBI:73682"/>
        <dbReference type="EC" id="2.7.7.87"/>
    </reaction>
</comment>
<dbReference type="GO" id="GO:0000049">
    <property type="term" value="F:tRNA binding"/>
    <property type="evidence" value="ECO:0007669"/>
    <property type="project" value="TreeGrafter"/>
</dbReference>
<evidence type="ECO:0000256" key="7">
    <source>
        <dbReference type="ARBA" id="ARBA00022840"/>
    </source>
</evidence>
<evidence type="ECO:0000313" key="13">
    <source>
        <dbReference type="Proteomes" id="UP000631473"/>
    </source>
</evidence>
<keyword evidence="5 9" id="KW-0548">Nucleotidyltransferase</keyword>
<dbReference type="InterPro" id="IPR023535">
    <property type="entry name" value="TC-AMP_synthase"/>
</dbReference>
<comment type="caution">
    <text evidence="11">The sequence shown here is derived from an EMBL/GenBank/DDBJ whole genome shotgun (WGS) entry which is preliminary data.</text>
</comment>
<keyword evidence="7 9" id="KW-0067">ATP-binding</keyword>
<feature type="domain" description="YrdC-like" evidence="10">
    <location>
        <begin position="7"/>
        <end position="192"/>
    </location>
</feature>
<dbReference type="InterPro" id="IPR006070">
    <property type="entry name" value="Sua5-like_dom"/>
</dbReference>
<keyword evidence="6 9" id="KW-0547">Nucleotide-binding</keyword>
<dbReference type="HAMAP" id="MF_01852">
    <property type="entry name" value="TsaC"/>
    <property type="match status" value="1"/>
</dbReference>
<keyword evidence="2 9" id="KW-0963">Cytoplasm</keyword>
<proteinExistence type="inferred from homology"/>
<dbReference type="EC" id="2.7.7.87" evidence="9"/>
<reference evidence="11" key="1">
    <citation type="submission" date="2020-07" db="EMBL/GenBank/DDBJ databases">
        <title>Clinical and genomic characterization of carbapenemase-producing Enterobacterales causing secondary infections during the COVID-19 crisis at a New York City hospital.</title>
        <authorList>
            <person name="Gomez-Simmonds A."/>
            <person name="Annavajhala M.K."/>
            <person name="Uhlemann A.-C."/>
        </authorList>
    </citation>
    <scope>NUCLEOTIDE SEQUENCE</scope>
    <source>
        <strain evidence="11">NK1597</strain>
        <strain evidence="12">NK1677</strain>
    </source>
</reference>
<evidence type="ECO:0000256" key="5">
    <source>
        <dbReference type="ARBA" id="ARBA00022695"/>
    </source>
</evidence>
<dbReference type="InterPro" id="IPR050156">
    <property type="entry name" value="TC-AMP_synthase_SUA5"/>
</dbReference>
<evidence type="ECO:0000313" key="12">
    <source>
        <dbReference type="EMBL" id="MBD3709718.1"/>
    </source>
</evidence>
<dbReference type="GO" id="GO:0005524">
    <property type="term" value="F:ATP binding"/>
    <property type="evidence" value="ECO:0007669"/>
    <property type="project" value="UniProtKB-UniRule"/>
</dbReference>
<dbReference type="Gene3D" id="3.90.870.10">
    <property type="entry name" value="DHBP synthase"/>
    <property type="match status" value="1"/>
</dbReference>
<dbReference type="PROSITE" id="PS51163">
    <property type="entry name" value="YRDC"/>
    <property type="match status" value="1"/>
</dbReference>
<evidence type="ECO:0000256" key="9">
    <source>
        <dbReference type="HAMAP-Rule" id="MF_01852"/>
    </source>
</evidence>
<protein>
    <recommendedName>
        <fullName evidence="9">Threonylcarbamoyl-AMP synthase</fullName>
        <shortName evidence="9">TC-AMP synthase</shortName>
        <ecNumber evidence="9">2.7.7.87</ecNumber>
    </recommendedName>
    <alternativeName>
        <fullName evidence="9">L-threonylcarbamoyladenylate synthase</fullName>
    </alternativeName>
    <alternativeName>
        <fullName evidence="9">t(6)A37 threonylcarbamoyladenosine biosynthesis protein TsaC</fullName>
    </alternativeName>
    <alternativeName>
        <fullName evidence="9">tRNA threonylcarbamoyladenosine biosynthesis protein TsaC</fullName>
    </alternativeName>
</protein>
<dbReference type="Proteomes" id="UP000631473">
    <property type="component" value="Unassembled WGS sequence"/>
</dbReference>
<dbReference type="GO" id="GO:0003725">
    <property type="term" value="F:double-stranded RNA binding"/>
    <property type="evidence" value="ECO:0007669"/>
    <property type="project" value="InterPro"/>
</dbReference>
<evidence type="ECO:0000256" key="6">
    <source>
        <dbReference type="ARBA" id="ARBA00022741"/>
    </source>
</evidence>
<dbReference type="GO" id="GO:0006450">
    <property type="term" value="P:regulation of translational fidelity"/>
    <property type="evidence" value="ECO:0007669"/>
    <property type="project" value="TreeGrafter"/>
</dbReference>
<keyword evidence="3 9" id="KW-0808">Transferase</keyword>
<dbReference type="PANTHER" id="PTHR17490:SF18">
    <property type="entry name" value="THREONYLCARBAMOYL-AMP SYNTHASE"/>
    <property type="match status" value="1"/>
</dbReference>
<dbReference type="EMBL" id="JACXTI010000002">
    <property type="protein sequence ID" value="MBD3700836.1"/>
    <property type="molecule type" value="Genomic_DNA"/>
</dbReference>
<dbReference type="GO" id="GO:0002949">
    <property type="term" value="P:tRNA threonylcarbamoyladenosine modification"/>
    <property type="evidence" value="ECO:0007669"/>
    <property type="project" value="UniProtKB-UniRule"/>
</dbReference>
<evidence type="ECO:0000256" key="4">
    <source>
        <dbReference type="ARBA" id="ARBA00022694"/>
    </source>
</evidence>
<evidence type="ECO:0000256" key="1">
    <source>
        <dbReference type="ARBA" id="ARBA00004496"/>
    </source>
</evidence>
<dbReference type="SUPFAM" id="SSF55821">
    <property type="entry name" value="YrdC/RibB"/>
    <property type="match status" value="1"/>
</dbReference>
<comment type="function">
    <text evidence="9">Required for the formation of a threonylcarbamoyl group on adenosine at position 37 (t(6)A37) in tRNAs that read codons beginning with adenine. Catalyzes the conversion of L-threonine, HCO(3)(-)/CO(2) and ATP to give threonylcarbamoyl-AMP (TC-AMP) as the acyladenylate intermediate, with the release of diphosphate.</text>
</comment>
<gene>
    <name evidence="9 11" type="primary">tsaC</name>
    <name evidence="11" type="ORF">IE991_09575</name>
    <name evidence="12" type="ORF">IE996_23980</name>
</gene>
<dbReference type="InterPro" id="IPR017945">
    <property type="entry name" value="DHBP_synth_RibB-like_a/b_dom"/>
</dbReference>
<dbReference type="GO" id="GO:0061710">
    <property type="term" value="F:L-threonylcarbamoyladenylate synthase"/>
    <property type="evidence" value="ECO:0007669"/>
    <property type="project" value="UniProtKB-EC"/>
</dbReference>
<evidence type="ECO:0000259" key="10">
    <source>
        <dbReference type="PROSITE" id="PS51163"/>
    </source>
</evidence>
<evidence type="ECO:0000313" key="11">
    <source>
        <dbReference type="EMBL" id="MBD3700836.1"/>
    </source>
</evidence>
<comment type="subcellular location">
    <subcellularLocation>
        <location evidence="1 9">Cytoplasm</location>
    </subcellularLocation>
</comment>
<dbReference type="FunFam" id="3.90.870.10:FF:000004">
    <property type="entry name" value="Threonylcarbamoyl-AMP synthase"/>
    <property type="match status" value="1"/>
</dbReference>
<sequence length="200" mass="21944">MNNNLPSEAVAHAVAVLKNEHVIAYPTEAVFGVGCDPDSETAVMRLLELKQRPVEKGLILIAASFEQLKPYIDDSRLSDSQREAIFSCWPGPVTFVFPARPETPRWLTGRFDSLAVRVTNHPLVIELCEAYGKPLVSTSANLTGQPPCRTTAEVHAQFGDSFPVVDGATGGRQNPSEIRDALTGELFRQGVNHGNLCRFW</sequence>
<dbReference type="Pfam" id="PF01300">
    <property type="entry name" value="Sua5_yciO_yrdC"/>
    <property type="match status" value="1"/>
</dbReference>
<dbReference type="GO" id="GO:0005737">
    <property type="term" value="C:cytoplasm"/>
    <property type="evidence" value="ECO:0007669"/>
    <property type="project" value="UniProtKB-SubCell"/>
</dbReference>
<evidence type="ECO:0000256" key="2">
    <source>
        <dbReference type="ARBA" id="ARBA00022490"/>
    </source>
</evidence>
<accession>A0A927D8Z0</accession>
<evidence type="ECO:0000256" key="8">
    <source>
        <dbReference type="ARBA" id="ARBA00048366"/>
    </source>
</evidence>
<organism evidence="11 13">
    <name type="scientific">Klebsiella pneumoniae</name>
    <dbReference type="NCBI Taxonomy" id="573"/>
    <lineage>
        <taxon>Bacteria</taxon>
        <taxon>Pseudomonadati</taxon>
        <taxon>Pseudomonadota</taxon>
        <taxon>Gammaproteobacteria</taxon>
        <taxon>Enterobacterales</taxon>
        <taxon>Enterobacteriaceae</taxon>
        <taxon>Klebsiella/Raoultella group</taxon>
        <taxon>Klebsiella</taxon>
        <taxon>Klebsiella pneumoniae complex</taxon>
    </lineage>
</organism>
<evidence type="ECO:0000256" key="3">
    <source>
        <dbReference type="ARBA" id="ARBA00022679"/>
    </source>
</evidence>
<name>A0A927D8Z0_KLEPN</name>
<dbReference type="Proteomes" id="UP000616340">
    <property type="component" value="Unassembled WGS sequence"/>
</dbReference>